<dbReference type="AlphaFoldDB" id="A0A425Y6Z8"/>
<evidence type="ECO:0000256" key="6">
    <source>
        <dbReference type="SAM" id="Phobius"/>
    </source>
</evidence>
<evidence type="ECO:0000256" key="3">
    <source>
        <dbReference type="ARBA" id="ARBA00022692"/>
    </source>
</evidence>
<keyword evidence="5 6" id="KW-0472">Membrane</keyword>
<dbReference type="InterPro" id="IPR019860">
    <property type="entry name" value="Motility-assoc_ABC_perm_GldF"/>
</dbReference>
<evidence type="ECO:0000313" key="7">
    <source>
        <dbReference type="EMBL" id="RRG24201.1"/>
    </source>
</evidence>
<keyword evidence="4 6" id="KW-1133">Transmembrane helix</keyword>
<comment type="subcellular location">
    <subcellularLocation>
        <location evidence="1">Cell membrane</location>
        <topology evidence="1">Multi-pass membrane protein</topology>
    </subcellularLocation>
</comment>
<keyword evidence="2" id="KW-1003">Cell membrane</keyword>
<keyword evidence="3 6" id="KW-0812">Transmembrane</keyword>
<dbReference type="NCBIfam" id="TIGR03518">
    <property type="entry name" value="ABC_perm_GldF"/>
    <property type="match status" value="1"/>
</dbReference>
<feature type="transmembrane region" description="Helical" evidence="6">
    <location>
        <begin position="12"/>
        <end position="36"/>
    </location>
</feature>
<dbReference type="EMBL" id="QQWG01000002">
    <property type="protein sequence ID" value="RRG24201.1"/>
    <property type="molecule type" value="Genomic_DNA"/>
</dbReference>
<sequence length="243" mass="27533">MLTLLLKEFRSFFNSISGYLIISIFLLATGLFIWVFPGNSNVLDGAYANLDTLFDMAPWIYLFLIPALCMRLFTDEKKSGTIELLLTRPITDFKIVLSKFFAALLLVVFSLLFCLIYYLSVYYLGNPVGSIDVGAFWGSFLGLFFLAIAYVSLAVFAGSFTDNQIIAFLLSLILCFSFYMGFDYLSDLLLFQGFQTEIINLGISEHYRSLSRGVIDSRDVSYFIGLSLVFLLATRTVLQSRKW</sequence>
<keyword evidence="8" id="KW-1185">Reference proteome</keyword>
<dbReference type="GO" id="GO:0005886">
    <property type="term" value="C:plasma membrane"/>
    <property type="evidence" value="ECO:0007669"/>
    <property type="project" value="UniProtKB-SubCell"/>
</dbReference>
<organism evidence="7 8">
    <name type="scientific">Ancylomarina euxinus</name>
    <dbReference type="NCBI Taxonomy" id="2283627"/>
    <lineage>
        <taxon>Bacteria</taxon>
        <taxon>Pseudomonadati</taxon>
        <taxon>Bacteroidota</taxon>
        <taxon>Bacteroidia</taxon>
        <taxon>Marinilabiliales</taxon>
        <taxon>Marinifilaceae</taxon>
        <taxon>Ancylomarina</taxon>
    </lineage>
</organism>
<evidence type="ECO:0000256" key="1">
    <source>
        <dbReference type="ARBA" id="ARBA00004651"/>
    </source>
</evidence>
<feature type="transmembrane region" description="Helical" evidence="6">
    <location>
        <begin position="136"/>
        <end position="158"/>
    </location>
</feature>
<dbReference type="Pfam" id="PF12679">
    <property type="entry name" value="ABC2_membrane_2"/>
    <property type="match status" value="1"/>
</dbReference>
<protein>
    <submittedName>
        <fullName evidence="7">Gliding motility-associated ABC transporter permease subunit GldF</fullName>
    </submittedName>
</protein>
<dbReference type="RefSeq" id="WP_125029511.1">
    <property type="nucleotide sequence ID" value="NZ_JAPXVP010000002.1"/>
</dbReference>
<dbReference type="OrthoDB" id="9794512at2"/>
<evidence type="ECO:0000313" key="8">
    <source>
        <dbReference type="Proteomes" id="UP000285794"/>
    </source>
</evidence>
<proteinExistence type="predicted"/>
<reference evidence="7 8" key="1">
    <citation type="submission" date="2018-07" db="EMBL/GenBank/DDBJ databases">
        <title>Draft genome sequence of Ancylomarina sp. M1P.</title>
        <authorList>
            <person name="Yadav S."/>
            <person name="Villanueva L."/>
            <person name="Damste J.S.S."/>
        </authorList>
    </citation>
    <scope>NUCLEOTIDE SEQUENCE [LARGE SCALE GENOMIC DNA]</scope>
    <source>
        <strain evidence="7 8">M1P</strain>
    </source>
</reference>
<evidence type="ECO:0000256" key="2">
    <source>
        <dbReference type="ARBA" id="ARBA00022475"/>
    </source>
</evidence>
<dbReference type="InterPro" id="IPR051449">
    <property type="entry name" value="ABC-2_transporter_component"/>
</dbReference>
<dbReference type="PANTHER" id="PTHR30294">
    <property type="entry name" value="MEMBRANE COMPONENT OF ABC TRANSPORTER YHHJ-RELATED"/>
    <property type="match status" value="1"/>
</dbReference>
<feature type="transmembrane region" description="Helical" evidence="6">
    <location>
        <begin position="220"/>
        <end position="238"/>
    </location>
</feature>
<feature type="transmembrane region" description="Helical" evidence="6">
    <location>
        <begin position="165"/>
        <end position="182"/>
    </location>
</feature>
<feature type="transmembrane region" description="Helical" evidence="6">
    <location>
        <begin position="95"/>
        <end position="124"/>
    </location>
</feature>
<accession>A0A425Y6Z8</accession>
<feature type="transmembrane region" description="Helical" evidence="6">
    <location>
        <begin position="56"/>
        <end position="74"/>
    </location>
</feature>
<dbReference type="PANTHER" id="PTHR30294:SF29">
    <property type="entry name" value="MULTIDRUG ABC TRANSPORTER PERMEASE YBHS-RELATED"/>
    <property type="match status" value="1"/>
</dbReference>
<evidence type="ECO:0000256" key="5">
    <source>
        <dbReference type="ARBA" id="ARBA00023136"/>
    </source>
</evidence>
<evidence type="ECO:0000256" key="4">
    <source>
        <dbReference type="ARBA" id="ARBA00022989"/>
    </source>
</evidence>
<gene>
    <name evidence="7" type="primary">gldF</name>
    <name evidence="7" type="ORF">DWB61_03555</name>
</gene>
<comment type="caution">
    <text evidence="7">The sequence shown here is derived from an EMBL/GenBank/DDBJ whole genome shotgun (WGS) entry which is preliminary data.</text>
</comment>
<dbReference type="Proteomes" id="UP000285794">
    <property type="component" value="Unassembled WGS sequence"/>
</dbReference>
<name>A0A425Y6Z8_9BACT</name>